<accession>A0AAW5HVC8</accession>
<dbReference type="AlphaFoldDB" id="A0AAW5HVC8"/>
<evidence type="ECO:0000256" key="1">
    <source>
        <dbReference type="SAM" id="MobiDB-lite"/>
    </source>
</evidence>
<feature type="region of interest" description="Disordered" evidence="1">
    <location>
        <begin position="9"/>
        <end position="46"/>
    </location>
</feature>
<organism evidence="2 3">
    <name type="scientific">Corynebacterium lipophilum</name>
    <dbReference type="NCBI Taxonomy" id="2804918"/>
    <lineage>
        <taxon>Bacteria</taxon>
        <taxon>Bacillati</taxon>
        <taxon>Actinomycetota</taxon>
        <taxon>Actinomycetes</taxon>
        <taxon>Mycobacteriales</taxon>
        <taxon>Corynebacteriaceae</taxon>
        <taxon>Corynebacterium</taxon>
    </lineage>
</organism>
<evidence type="ECO:0000313" key="2">
    <source>
        <dbReference type="EMBL" id="MCO6394154.1"/>
    </source>
</evidence>
<evidence type="ECO:0000313" key="3">
    <source>
        <dbReference type="Proteomes" id="UP001205920"/>
    </source>
</evidence>
<reference evidence="2 3" key="1">
    <citation type="submission" date="2021-01" db="EMBL/GenBank/DDBJ databases">
        <title>Identification and Characterization of Corynebacterium sp.</title>
        <authorList>
            <person name="Luo Q."/>
            <person name="Qu P."/>
            <person name="Chen Q."/>
        </authorList>
    </citation>
    <scope>NUCLEOTIDE SEQUENCE [LARGE SCALE GENOMIC DNA]</scope>
    <source>
        <strain evidence="2 3">MC-18</strain>
    </source>
</reference>
<comment type="caution">
    <text evidence="2">The sequence shown here is derived from an EMBL/GenBank/DDBJ whole genome shotgun (WGS) entry which is preliminary data.</text>
</comment>
<gene>
    <name evidence="2" type="ORF">JMN37_04020</name>
</gene>
<dbReference type="EMBL" id="JAEUWV010000003">
    <property type="protein sequence ID" value="MCO6394154.1"/>
    <property type="molecule type" value="Genomic_DNA"/>
</dbReference>
<name>A0AAW5HVC8_9CORY</name>
<sequence length="163" mass="16997">MVALGAVGLTACHPPHQNPSDLKVDTAQSQDPTSLPGERAKATPTNVTDAAGATSEAAVTETVTAMGASDKTPLVNNCGSVGLERPASLTLNCSDQNDFLQDIVWDTWSEQLAQGTATRTTVNPNREIEDVQVVLGNPDIIDGVLVFKTITVDGTSINPEGAR</sequence>
<dbReference type="Proteomes" id="UP001205920">
    <property type="component" value="Unassembled WGS sequence"/>
</dbReference>
<keyword evidence="3" id="KW-1185">Reference proteome</keyword>
<evidence type="ECO:0008006" key="4">
    <source>
        <dbReference type="Google" id="ProtNLM"/>
    </source>
</evidence>
<proteinExistence type="predicted"/>
<protein>
    <recommendedName>
        <fullName evidence="4">Secreted protein</fullName>
    </recommendedName>
</protein>